<accession>A0AAI8V8H6</accession>
<dbReference type="Proteomes" id="UP001295740">
    <property type="component" value="Unassembled WGS sequence"/>
</dbReference>
<feature type="domain" description="DUF7025" evidence="1">
    <location>
        <begin position="237"/>
        <end position="324"/>
    </location>
</feature>
<protein>
    <submittedName>
        <fullName evidence="2">Uu.00g028850.m01.CDS01</fullName>
    </submittedName>
</protein>
<evidence type="ECO:0000259" key="1">
    <source>
        <dbReference type="Pfam" id="PF22942"/>
    </source>
</evidence>
<dbReference type="EMBL" id="CAUWAG010000003">
    <property type="protein sequence ID" value="CAJ2500032.1"/>
    <property type="molecule type" value="Genomic_DNA"/>
</dbReference>
<gene>
    <name evidence="2" type="ORF">KHLLAP_LOCUS500</name>
</gene>
<comment type="caution">
    <text evidence="2">The sequence shown here is derived from an EMBL/GenBank/DDBJ whole genome shotgun (WGS) entry which is preliminary data.</text>
</comment>
<name>A0AAI8V8H6_9PEZI</name>
<keyword evidence="3" id="KW-1185">Reference proteome</keyword>
<dbReference type="AlphaFoldDB" id="A0AAI8V8H6"/>
<sequence length="475" mass="54408">MSTQGWMPGGAPPDEPTPLNELNEVLELGARHTRMALRRARRGQNRDSDSEELYTPAIAGESDPSFLENQTMKCEIKHLDRKYNDKGELYFAERGGADDDAAAKPRQPGWWRLYAFCVVRLFDRAGKVLPKHTRLYINPTPLRALLRDVIGNYPSDPINVHDVQIVAPYYALFHYRKELESVGLKRFEGDGKEKDAEGNFESAAQLRMLLMWIDTHFALAIEAHWRCVNPAGEGIKAITYEYLWTLSPPQQLIHTKVLEQHRVYKVISSSWYQDQEHVNPGLMFTVTYIDYDGDRMGTRLANLLIREYKGSKELCELNAMPLELLDNADDVRAELLARGRRFEAYTGQHFESYDGIAVKTDEKGNHAKFSVQGRIMIDCKTYHRLEPNDSFRVVQSSESAEREKARLKAKGKTGFASDKRIHDPLSDEEACMANATIRGFSFTVKRFLEFFVDNVSPIEWNEQCFDELVLDAVTK</sequence>
<organism evidence="2 3">
    <name type="scientific">Anthostomella pinea</name>
    <dbReference type="NCBI Taxonomy" id="933095"/>
    <lineage>
        <taxon>Eukaryota</taxon>
        <taxon>Fungi</taxon>
        <taxon>Dikarya</taxon>
        <taxon>Ascomycota</taxon>
        <taxon>Pezizomycotina</taxon>
        <taxon>Sordariomycetes</taxon>
        <taxon>Xylariomycetidae</taxon>
        <taxon>Xylariales</taxon>
        <taxon>Xylariaceae</taxon>
        <taxon>Anthostomella</taxon>
    </lineage>
</organism>
<evidence type="ECO:0000313" key="3">
    <source>
        <dbReference type="Proteomes" id="UP001295740"/>
    </source>
</evidence>
<dbReference type="Pfam" id="PF22942">
    <property type="entry name" value="DUF7025"/>
    <property type="match status" value="1"/>
</dbReference>
<evidence type="ECO:0000313" key="2">
    <source>
        <dbReference type="EMBL" id="CAJ2500032.1"/>
    </source>
</evidence>
<dbReference type="PANTHER" id="PTHR46411:SF2">
    <property type="entry name" value="AAA+ ATPASE DOMAIN-CONTAINING PROTEIN"/>
    <property type="match status" value="1"/>
</dbReference>
<reference evidence="2" key="1">
    <citation type="submission" date="2023-10" db="EMBL/GenBank/DDBJ databases">
        <authorList>
            <person name="Hackl T."/>
        </authorList>
    </citation>
    <scope>NUCLEOTIDE SEQUENCE</scope>
</reference>
<dbReference type="InterPro" id="IPR054289">
    <property type="entry name" value="DUF7025"/>
</dbReference>
<proteinExistence type="predicted"/>
<dbReference type="PANTHER" id="PTHR46411">
    <property type="entry name" value="FAMILY ATPASE, PUTATIVE-RELATED"/>
    <property type="match status" value="1"/>
</dbReference>